<name>A0ABU5ELB4_9FLAO</name>
<keyword evidence="1" id="KW-0812">Transmembrane</keyword>
<evidence type="ECO:0000256" key="1">
    <source>
        <dbReference type="SAM" id="Phobius"/>
    </source>
</evidence>
<dbReference type="RefSeq" id="WP_320555170.1">
    <property type="nucleotide sequence ID" value="NZ_JAXDAE010000004.1"/>
</dbReference>
<proteinExistence type="predicted"/>
<reference evidence="2 3" key="1">
    <citation type="submission" date="2023-11" db="EMBL/GenBank/DDBJ databases">
        <title>Winogradskyella pelagius sp. nov., isolated from coastal sediment.</title>
        <authorList>
            <person name="Li F."/>
        </authorList>
    </citation>
    <scope>NUCLEOTIDE SEQUENCE [LARGE SCALE GENOMIC DNA]</scope>
    <source>
        <strain evidence="2 3">KCTC 23502</strain>
    </source>
</reference>
<keyword evidence="1" id="KW-0472">Membrane</keyword>
<organism evidence="2 3">
    <name type="scientific">Winogradskyella aquimaris</name>
    <dbReference type="NCBI Taxonomy" id="864074"/>
    <lineage>
        <taxon>Bacteria</taxon>
        <taxon>Pseudomonadati</taxon>
        <taxon>Bacteroidota</taxon>
        <taxon>Flavobacteriia</taxon>
        <taxon>Flavobacteriales</taxon>
        <taxon>Flavobacteriaceae</taxon>
        <taxon>Winogradskyella</taxon>
    </lineage>
</organism>
<protein>
    <submittedName>
        <fullName evidence="2">Uncharacterized protein</fullName>
    </submittedName>
</protein>
<keyword evidence="3" id="KW-1185">Reference proteome</keyword>
<dbReference type="Proteomes" id="UP001285855">
    <property type="component" value="Unassembled WGS sequence"/>
</dbReference>
<comment type="caution">
    <text evidence="2">The sequence shown here is derived from an EMBL/GenBank/DDBJ whole genome shotgun (WGS) entry which is preliminary data.</text>
</comment>
<dbReference type="EMBL" id="JAXDAE010000004">
    <property type="protein sequence ID" value="MDY2586796.1"/>
    <property type="molecule type" value="Genomic_DNA"/>
</dbReference>
<feature type="transmembrane region" description="Helical" evidence="1">
    <location>
        <begin position="12"/>
        <end position="34"/>
    </location>
</feature>
<keyword evidence="1" id="KW-1133">Transmembrane helix</keyword>
<evidence type="ECO:0000313" key="3">
    <source>
        <dbReference type="Proteomes" id="UP001285855"/>
    </source>
</evidence>
<gene>
    <name evidence="2" type="ORF">SNF14_05560</name>
</gene>
<sequence>MPKPSKTKRILKIIGGIIIFFTLPTLLFFGFMYLKYDEELPTGIQGKEADQLATSMLQALNHKAYLNTDYLEWTFKGIHHYKWYKTDNICEVSWDAMTVILDFDDMNKSKVFAGQQEYNGTEKQDYIQKAQDYYNNDSFWLVAPYKVFDKGTERRLVQTDDGKKALLVTYTTGGTTPGDSYLWHLDDSGKPKRFQMWVKLLPIDGLEASWDQWTTTDSGALLPTTHKFFVFDLDMGDVKGLTLP</sequence>
<evidence type="ECO:0000313" key="2">
    <source>
        <dbReference type="EMBL" id="MDY2586796.1"/>
    </source>
</evidence>
<accession>A0ABU5ELB4</accession>